<accession>D3Q756</accession>
<protein>
    <submittedName>
        <fullName evidence="3">3-carboxymuconate cyclase</fullName>
    </submittedName>
</protein>
<gene>
    <name evidence="3" type="ordered locus">Snas_2650</name>
</gene>
<dbReference type="SUPFAM" id="SSF51004">
    <property type="entry name" value="C-terminal (heme d1) domain of cytochrome cd1-nitrite reductase"/>
    <property type="match status" value="1"/>
</dbReference>
<dbReference type="Proteomes" id="UP000000844">
    <property type="component" value="Chromosome"/>
</dbReference>
<evidence type="ECO:0000313" key="3">
    <source>
        <dbReference type="EMBL" id="ADD42327.1"/>
    </source>
</evidence>
<dbReference type="InterPro" id="IPR019405">
    <property type="entry name" value="Lactonase_7-beta_prop"/>
</dbReference>
<dbReference type="KEGG" id="sna:Snas_2650"/>
<comment type="similarity">
    <text evidence="1">Belongs to the cycloisomerase 2 family.</text>
</comment>
<dbReference type="STRING" id="446470.Snas_2650"/>
<reference evidence="3 4" key="1">
    <citation type="journal article" date="2009" name="Stand. Genomic Sci.">
        <title>Complete genome sequence of Stackebrandtia nassauensis type strain (LLR-40K-21).</title>
        <authorList>
            <person name="Munk C."/>
            <person name="Lapidus A."/>
            <person name="Copeland A."/>
            <person name="Jando M."/>
            <person name="Mayilraj S."/>
            <person name="Glavina Del Rio T."/>
            <person name="Nolan M."/>
            <person name="Chen F."/>
            <person name="Lucas S."/>
            <person name="Tice H."/>
            <person name="Cheng J.F."/>
            <person name="Han C."/>
            <person name="Detter J.C."/>
            <person name="Bruce D."/>
            <person name="Goodwin L."/>
            <person name="Chain P."/>
            <person name="Pitluck S."/>
            <person name="Goker M."/>
            <person name="Ovchinikova G."/>
            <person name="Pati A."/>
            <person name="Ivanova N."/>
            <person name="Mavromatis K."/>
            <person name="Chen A."/>
            <person name="Palaniappan K."/>
            <person name="Land M."/>
            <person name="Hauser L."/>
            <person name="Chang Y.J."/>
            <person name="Jeffries C.D."/>
            <person name="Bristow J."/>
            <person name="Eisen J.A."/>
            <person name="Markowitz V."/>
            <person name="Hugenholtz P."/>
            <person name="Kyrpides N.C."/>
            <person name="Klenk H.P."/>
        </authorList>
    </citation>
    <scope>NUCLEOTIDE SEQUENCE [LARGE SCALE GENOMIC DNA]</scope>
    <source>
        <strain evidence="4">DSM 44728 / CIP 108903 / NRRL B-16338 / NBRC 102104 / LLR-40K-21</strain>
    </source>
</reference>
<dbReference type="InterPro" id="IPR011048">
    <property type="entry name" value="Haem_d1_sf"/>
</dbReference>
<dbReference type="EMBL" id="CP001778">
    <property type="protein sequence ID" value="ADD42327.1"/>
    <property type="molecule type" value="Genomic_DNA"/>
</dbReference>
<name>D3Q756_STANL</name>
<keyword evidence="4" id="KW-1185">Reference proteome</keyword>
<sequence>MRLILGSHTAVGVADTATGAVTARRELLQPTFVAAASDRSWLYAVSEDPDGPGKLLALRHNGSDLDGEIVARLSGDTGPCHVSLHPDGRHALVSHYTGGSLGVVPLAADGTPGIGASVVRHSGTGPDPQRQEGPHAHQAVTDPSGQWIVACDLGADEVVVYRLDEYRLRRHSVAAFPPGHGVRHLAFAPDARHAYVAAELSSQLVMCDWDSGSGVLSPGKSIDTSHGRVRNYPGAVLVSPDGANVYVTNRGEDSIAVVDTADFTLRETVDCGGIWPRDACLSPDGQRLYVANERSGTVTGFDLDDGIPVPSGPVIGFDGVTSVLALSD</sequence>
<dbReference type="Gene3D" id="2.130.10.10">
    <property type="entry name" value="YVTN repeat-like/Quinoprotein amine dehydrogenase"/>
    <property type="match status" value="1"/>
</dbReference>
<evidence type="ECO:0000256" key="1">
    <source>
        <dbReference type="ARBA" id="ARBA00005564"/>
    </source>
</evidence>
<dbReference type="PANTHER" id="PTHR30344:SF1">
    <property type="entry name" value="6-PHOSPHOGLUCONOLACTONASE"/>
    <property type="match status" value="1"/>
</dbReference>
<evidence type="ECO:0000256" key="2">
    <source>
        <dbReference type="SAM" id="MobiDB-lite"/>
    </source>
</evidence>
<dbReference type="OrthoDB" id="9790815at2"/>
<dbReference type="InterPro" id="IPR050282">
    <property type="entry name" value="Cycloisomerase_2"/>
</dbReference>
<dbReference type="eggNOG" id="COG2706">
    <property type="taxonomic scope" value="Bacteria"/>
</dbReference>
<dbReference type="GO" id="GO:0017057">
    <property type="term" value="F:6-phosphogluconolactonase activity"/>
    <property type="evidence" value="ECO:0007669"/>
    <property type="project" value="TreeGrafter"/>
</dbReference>
<dbReference type="AlphaFoldDB" id="D3Q756"/>
<feature type="region of interest" description="Disordered" evidence="2">
    <location>
        <begin position="120"/>
        <end position="141"/>
    </location>
</feature>
<proteinExistence type="inferred from homology"/>
<dbReference type="HOGENOM" id="CLU_038716_3_0_11"/>
<dbReference type="GO" id="GO:0005829">
    <property type="term" value="C:cytosol"/>
    <property type="evidence" value="ECO:0007669"/>
    <property type="project" value="TreeGrafter"/>
</dbReference>
<dbReference type="RefSeq" id="WP_013017898.1">
    <property type="nucleotide sequence ID" value="NC_013947.1"/>
</dbReference>
<dbReference type="InterPro" id="IPR015943">
    <property type="entry name" value="WD40/YVTN_repeat-like_dom_sf"/>
</dbReference>
<evidence type="ECO:0000313" key="4">
    <source>
        <dbReference type="Proteomes" id="UP000000844"/>
    </source>
</evidence>
<organism evidence="3 4">
    <name type="scientific">Stackebrandtia nassauensis (strain DSM 44728 / CIP 108903 / NRRL B-16338 / NBRC 102104 / LLR-40K-21)</name>
    <dbReference type="NCBI Taxonomy" id="446470"/>
    <lineage>
        <taxon>Bacteria</taxon>
        <taxon>Bacillati</taxon>
        <taxon>Actinomycetota</taxon>
        <taxon>Actinomycetes</taxon>
        <taxon>Glycomycetales</taxon>
        <taxon>Glycomycetaceae</taxon>
        <taxon>Stackebrandtia</taxon>
    </lineage>
</organism>
<dbReference type="PANTHER" id="PTHR30344">
    <property type="entry name" value="6-PHOSPHOGLUCONOLACTONASE-RELATED"/>
    <property type="match status" value="1"/>
</dbReference>
<dbReference type="Pfam" id="PF10282">
    <property type="entry name" value="Lactonase"/>
    <property type="match status" value="1"/>
</dbReference>